<accession>A0A839UBV6</accession>
<dbReference type="AlphaFoldDB" id="A0A839UBV6"/>
<evidence type="ECO:0000256" key="1">
    <source>
        <dbReference type="SAM" id="MobiDB-lite"/>
    </source>
</evidence>
<proteinExistence type="predicted"/>
<gene>
    <name evidence="2" type="ORF">FHS21_002817</name>
</gene>
<dbReference type="Proteomes" id="UP000554520">
    <property type="component" value="Unassembled WGS sequence"/>
</dbReference>
<keyword evidence="3" id="KW-1185">Reference proteome</keyword>
<dbReference type="EMBL" id="JACHXN010000008">
    <property type="protein sequence ID" value="MBB3146402.1"/>
    <property type="molecule type" value="Genomic_DNA"/>
</dbReference>
<sequence>MIATPPFDVGMVGRQDVPTASPKTGEATLSVSIRFLVLFMPEALPAWI</sequence>
<name>A0A839UBV6_9HYPH</name>
<organism evidence="2 3">
    <name type="scientific">Phyllobacterium trifolii</name>
    <dbReference type="NCBI Taxonomy" id="300193"/>
    <lineage>
        <taxon>Bacteria</taxon>
        <taxon>Pseudomonadati</taxon>
        <taxon>Pseudomonadota</taxon>
        <taxon>Alphaproteobacteria</taxon>
        <taxon>Hyphomicrobiales</taxon>
        <taxon>Phyllobacteriaceae</taxon>
        <taxon>Phyllobacterium</taxon>
    </lineage>
</organism>
<reference evidence="2 3" key="1">
    <citation type="submission" date="2020-08" db="EMBL/GenBank/DDBJ databases">
        <title>Genomic Encyclopedia of Type Strains, Phase III (KMG-III): the genomes of soil and plant-associated and newly described type strains.</title>
        <authorList>
            <person name="Whitman W."/>
        </authorList>
    </citation>
    <scope>NUCLEOTIDE SEQUENCE [LARGE SCALE GENOMIC DNA]</scope>
    <source>
        <strain evidence="2 3">CECT 7015</strain>
    </source>
</reference>
<feature type="region of interest" description="Disordered" evidence="1">
    <location>
        <begin position="1"/>
        <end position="23"/>
    </location>
</feature>
<protein>
    <submittedName>
        <fullName evidence="2">Uncharacterized protein</fullName>
    </submittedName>
</protein>
<evidence type="ECO:0000313" key="3">
    <source>
        <dbReference type="Proteomes" id="UP000554520"/>
    </source>
</evidence>
<comment type="caution">
    <text evidence="2">The sequence shown here is derived from an EMBL/GenBank/DDBJ whole genome shotgun (WGS) entry which is preliminary data.</text>
</comment>
<evidence type="ECO:0000313" key="2">
    <source>
        <dbReference type="EMBL" id="MBB3146402.1"/>
    </source>
</evidence>